<organism evidence="1">
    <name type="scientific">Vibrio splendidus</name>
    <dbReference type="NCBI Taxonomy" id="29497"/>
    <lineage>
        <taxon>Bacteria</taxon>
        <taxon>Pseudomonadati</taxon>
        <taxon>Pseudomonadota</taxon>
        <taxon>Gammaproteobacteria</taxon>
        <taxon>Vibrionales</taxon>
        <taxon>Vibrionaceae</taxon>
        <taxon>Vibrio</taxon>
    </lineage>
</organism>
<reference evidence="1" key="1">
    <citation type="journal article" date="2015" name="MBio">
        <title>Eco-Evolutionary Dynamics of Episomes among Ecologically Cohesive Bacterial Populations.</title>
        <authorList>
            <person name="Xue H."/>
            <person name="Cordero O.X."/>
            <person name="Camas F.M."/>
            <person name="Trimble W."/>
            <person name="Meyer F."/>
            <person name="Guglielmini J."/>
            <person name="Rocha E.P."/>
            <person name="Polz M.F."/>
        </authorList>
    </citation>
    <scope>NUCLEOTIDE SEQUENCE</scope>
    <source>
        <strain evidence="1">1F_145</strain>
    </source>
</reference>
<proteinExistence type="predicted"/>
<dbReference type="EMBL" id="KP795580">
    <property type="protein sequence ID" value="AKN38392.1"/>
    <property type="molecule type" value="Genomic_DNA"/>
</dbReference>
<evidence type="ECO:0000313" key="1">
    <source>
        <dbReference type="EMBL" id="AKN38392.1"/>
    </source>
</evidence>
<name>A0A0H3ZV13_VIBSP</name>
<sequence>MKKQTNHKRYVKPYSQLTFMQKFRRYVCDSKVYPSDLLECVYSAKDREKFNRYIGVIHYRPYTVHTRINYRNVGTTHHDWNVKHLQLEKMWQMWVVEKPNQHKGRLNEKINCKAS</sequence>
<dbReference type="AlphaFoldDB" id="A0A0H3ZV13"/>
<accession>A0A0H3ZV13</accession>
<protein>
    <submittedName>
        <fullName evidence="1">Uncharacterized protein</fullName>
    </submittedName>
</protein>